<comment type="subcellular location">
    <subcellularLocation>
        <location evidence="1 7">Cell membrane</location>
        <topology evidence="1 7">Multi-pass membrane protein</topology>
    </subcellularLocation>
</comment>
<dbReference type="CDD" id="cd06261">
    <property type="entry name" value="TM_PBP2"/>
    <property type="match status" value="1"/>
</dbReference>
<feature type="transmembrane region" description="Helical" evidence="7">
    <location>
        <begin position="297"/>
        <end position="323"/>
    </location>
</feature>
<evidence type="ECO:0000313" key="9">
    <source>
        <dbReference type="EMBL" id="NHN55034.1"/>
    </source>
</evidence>
<feature type="domain" description="ABC transmembrane type-1" evidence="8">
    <location>
        <begin position="111"/>
        <end position="320"/>
    </location>
</feature>
<evidence type="ECO:0000256" key="6">
    <source>
        <dbReference type="ARBA" id="ARBA00023136"/>
    </source>
</evidence>
<gene>
    <name evidence="9" type="ORF">G9U51_04435</name>
</gene>
<proteinExistence type="inferred from homology"/>
<evidence type="ECO:0000259" key="8">
    <source>
        <dbReference type="PROSITE" id="PS50928"/>
    </source>
</evidence>
<dbReference type="Pfam" id="PF19300">
    <property type="entry name" value="BPD_transp_1_N"/>
    <property type="match status" value="1"/>
</dbReference>
<feature type="transmembrane region" description="Helical" evidence="7">
    <location>
        <begin position="9"/>
        <end position="30"/>
    </location>
</feature>
<dbReference type="PANTHER" id="PTHR30465:SF0">
    <property type="entry name" value="OLIGOPEPTIDE TRANSPORT SYSTEM PERMEASE PROTEIN APPB"/>
    <property type="match status" value="1"/>
</dbReference>
<dbReference type="AlphaFoldDB" id="A0A967AXX9"/>
<keyword evidence="4 7" id="KW-0812">Transmembrane</keyword>
<feature type="transmembrane region" description="Helical" evidence="7">
    <location>
        <begin position="191"/>
        <end position="213"/>
    </location>
</feature>
<evidence type="ECO:0000256" key="3">
    <source>
        <dbReference type="ARBA" id="ARBA00022475"/>
    </source>
</evidence>
<feature type="transmembrane region" description="Helical" evidence="7">
    <location>
        <begin position="255"/>
        <end position="277"/>
    </location>
</feature>
<dbReference type="InterPro" id="IPR000515">
    <property type="entry name" value="MetI-like"/>
</dbReference>
<evidence type="ECO:0000256" key="7">
    <source>
        <dbReference type="RuleBase" id="RU363032"/>
    </source>
</evidence>
<feature type="transmembrane region" description="Helical" evidence="7">
    <location>
        <begin position="147"/>
        <end position="171"/>
    </location>
</feature>
<dbReference type="PROSITE" id="PS50928">
    <property type="entry name" value="ABC_TM1"/>
    <property type="match status" value="1"/>
</dbReference>
<dbReference type="PANTHER" id="PTHR30465">
    <property type="entry name" value="INNER MEMBRANE ABC TRANSPORTER"/>
    <property type="match status" value="1"/>
</dbReference>
<dbReference type="RefSeq" id="WP_166193753.1">
    <property type="nucleotide sequence ID" value="NZ_JAAOIV010000002.1"/>
</dbReference>
<comment type="similarity">
    <text evidence="7">Belongs to the binding-protein-dependent transport system permease family.</text>
</comment>
<keyword evidence="2 7" id="KW-0813">Transport</keyword>
<reference evidence="9" key="1">
    <citation type="submission" date="2020-03" db="EMBL/GenBank/DDBJ databases">
        <title>Draft sequencing of Calidifontibacter sp. DB0510.</title>
        <authorList>
            <person name="Kim D.-U."/>
        </authorList>
    </citation>
    <scope>NUCLEOTIDE SEQUENCE</scope>
    <source>
        <strain evidence="9">DB0510</strain>
    </source>
</reference>
<dbReference type="GO" id="GO:0005886">
    <property type="term" value="C:plasma membrane"/>
    <property type="evidence" value="ECO:0007669"/>
    <property type="project" value="UniProtKB-SubCell"/>
</dbReference>
<accession>A0A967AXX9</accession>
<protein>
    <submittedName>
        <fullName evidence="9">ABC transporter permease</fullName>
    </submittedName>
</protein>
<evidence type="ECO:0000256" key="4">
    <source>
        <dbReference type="ARBA" id="ARBA00022692"/>
    </source>
</evidence>
<dbReference type="InterPro" id="IPR035906">
    <property type="entry name" value="MetI-like_sf"/>
</dbReference>
<feature type="transmembrane region" description="Helical" evidence="7">
    <location>
        <begin position="109"/>
        <end position="135"/>
    </location>
</feature>
<dbReference type="Gene3D" id="1.10.3720.10">
    <property type="entry name" value="MetI-like"/>
    <property type="match status" value="1"/>
</dbReference>
<dbReference type="EMBL" id="JAAOIV010000002">
    <property type="protein sequence ID" value="NHN55034.1"/>
    <property type="molecule type" value="Genomic_DNA"/>
</dbReference>
<sequence>MLVYIIRRILLMISVVFAAVTLTFVLFFLAPNDPAGAICASPNCSPARIAEIEKSMGLDRPKVQQYGEYMKGIVAGRDITSGGFKYRCDAPCLGWSWIQNQSATDMVKLAFPVTVSIMLGGVVVYSILGLLGGVIAARNRGNWLDRLIVAISQFVPSIPYYILALLFYLYLMVLHPILPQSDYTSPFDNPVAWATGLLGVWFIYGVIQSTAYVRYVRALMIDSLSGDFVRTARSKGLSERKVVINHALRATMAPFLTLVGLNIAADLSGAVFTESIFGLNGMGRLAIQSFNQSDLQVISAVVVVGAVVVSLGNLIVDLLYGLVDPRVKLN</sequence>
<keyword evidence="5 7" id="KW-1133">Transmembrane helix</keyword>
<comment type="caution">
    <text evidence="9">The sequence shown here is derived from an EMBL/GenBank/DDBJ whole genome shotgun (WGS) entry which is preliminary data.</text>
</comment>
<dbReference type="SUPFAM" id="SSF161098">
    <property type="entry name" value="MetI-like"/>
    <property type="match status" value="1"/>
</dbReference>
<evidence type="ECO:0000256" key="2">
    <source>
        <dbReference type="ARBA" id="ARBA00022448"/>
    </source>
</evidence>
<organism evidence="9 10">
    <name type="scientific">Metallococcus carri</name>
    <dbReference type="NCBI Taxonomy" id="1656884"/>
    <lineage>
        <taxon>Bacteria</taxon>
        <taxon>Bacillati</taxon>
        <taxon>Actinomycetota</taxon>
        <taxon>Actinomycetes</taxon>
        <taxon>Micrococcales</taxon>
        <taxon>Dermacoccaceae</taxon>
        <taxon>Metallococcus</taxon>
    </lineage>
</organism>
<dbReference type="InterPro" id="IPR045621">
    <property type="entry name" value="BPD_transp_1_N"/>
</dbReference>
<evidence type="ECO:0000256" key="5">
    <source>
        <dbReference type="ARBA" id="ARBA00022989"/>
    </source>
</evidence>
<dbReference type="Pfam" id="PF00528">
    <property type="entry name" value="BPD_transp_1"/>
    <property type="match status" value="1"/>
</dbReference>
<dbReference type="Proteomes" id="UP000744769">
    <property type="component" value="Unassembled WGS sequence"/>
</dbReference>
<evidence type="ECO:0000256" key="1">
    <source>
        <dbReference type="ARBA" id="ARBA00004651"/>
    </source>
</evidence>
<keyword evidence="6 7" id="KW-0472">Membrane</keyword>
<keyword evidence="10" id="KW-1185">Reference proteome</keyword>
<evidence type="ECO:0000313" key="10">
    <source>
        <dbReference type="Proteomes" id="UP000744769"/>
    </source>
</evidence>
<name>A0A967AXX9_9MICO</name>
<keyword evidence="3" id="KW-1003">Cell membrane</keyword>
<dbReference type="GO" id="GO:0055085">
    <property type="term" value="P:transmembrane transport"/>
    <property type="evidence" value="ECO:0007669"/>
    <property type="project" value="InterPro"/>
</dbReference>